<dbReference type="EMBL" id="JAPFFJ010000003">
    <property type="protein sequence ID" value="KAJ6431849.1"/>
    <property type="molecule type" value="Genomic_DNA"/>
</dbReference>
<reference evidence="2 3" key="1">
    <citation type="journal article" date="2023" name="Int. J. Mol. Sci.">
        <title>De Novo Assembly and Annotation of 11 Diverse Shrub Willow (Salix) Genomes Reveals Novel Gene Organization in Sex-Linked Regions.</title>
        <authorList>
            <person name="Hyden B."/>
            <person name="Feng K."/>
            <person name="Yates T.B."/>
            <person name="Jawdy S."/>
            <person name="Cereghino C."/>
            <person name="Smart L.B."/>
            <person name="Muchero W."/>
        </authorList>
    </citation>
    <scope>NUCLEOTIDE SEQUENCE [LARGE SCALE GENOMIC DNA]</scope>
    <source>
        <tissue evidence="2">Shoot tip</tissue>
    </source>
</reference>
<organism evidence="2 3">
    <name type="scientific">Salix udensis</name>
    <dbReference type="NCBI Taxonomy" id="889485"/>
    <lineage>
        <taxon>Eukaryota</taxon>
        <taxon>Viridiplantae</taxon>
        <taxon>Streptophyta</taxon>
        <taxon>Embryophyta</taxon>
        <taxon>Tracheophyta</taxon>
        <taxon>Spermatophyta</taxon>
        <taxon>Magnoliopsida</taxon>
        <taxon>eudicotyledons</taxon>
        <taxon>Gunneridae</taxon>
        <taxon>Pentapetalae</taxon>
        <taxon>rosids</taxon>
        <taxon>fabids</taxon>
        <taxon>Malpighiales</taxon>
        <taxon>Salicaceae</taxon>
        <taxon>Saliceae</taxon>
        <taxon>Salix</taxon>
    </lineage>
</organism>
<keyword evidence="1" id="KW-0732">Signal</keyword>
<gene>
    <name evidence="2" type="ORF">OIU84_019177</name>
</gene>
<feature type="signal peptide" evidence="1">
    <location>
        <begin position="1"/>
        <end position="26"/>
    </location>
</feature>
<dbReference type="AlphaFoldDB" id="A0AAD6PJ37"/>
<name>A0AAD6PJ37_9ROSI</name>
<feature type="chain" id="PRO_5041994189" evidence="1">
    <location>
        <begin position="27"/>
        <end position="78"/>
    </location>
</feature>
<protein>
    <submittedName>
        <fullName evidence="2">Uncharacterized protein</fullName>
    </submittedName>
</protein>
<comment type="caution">
    <text evidence="2">The sequence shown here is derived from an EMBL/GenBank/DDBJ whole genome shotgun (WGS) entry which is preliminary data.</text>
</comment>
<evidence type="ECO:0000313" key="3">
    <source>
        <dbReference type="Proteomes" id="UP001162972"/>
    </source>
</evidence>
<accession>A0AAD6PJ37</accession>
<proteinExistence type="predicted"/>
<evidence type="ECO:0000256" key="1">
    <source>
        <dbReference type="SAM" id="SignalP"/>
    </source>
</evidence>
<sequence>MHVFWEIISPWWRSSLVHHLFCFIMGDFSGGRSVFNCRCKEKCLSYQVCWDDLCSKLSPVKHCGKVFLLLEQCLWWQQ</sequence>
<keyword evidence="3" id="KW-1185">Reference proteome</keyword>
<dbReference type="Proteomes" id="UP001162972">
    <property type="component" value="Chromosome 10"/>
</dbReference>
<evidence type="ECO:0000313" key="2">
    <source>
        <dbReference type="EMBL" id="KAJ6431849.1"/>
    </source>
</evidence>